<reference evidence="2 3" key="1">
    <citation type="journal article" date="2011" name="PLoS Genet.">
        <title>Azospirillum genomes reveal transition of bacteria from aquatic to terrestrial environments.</title>
        <authorList>
            <person name="Wisniewski-Dye F."/>
            <person name="Borziak K."/>
            <person name="Khalsa-Moyers G."/>
            <person name="Alexandre G."/>
            <person name="Sukharnikov L.O."/>
            <person name="Wuichet K."/>
            <person name="Hurst G.B."/>
            <person name="McDonald W.H."/>
            <person name="Robertson J.S."/>
            <person name="Barbe V."/>
            <person name="Calteau A."/>
            <person name="Rouy Z."/>
            <person name="Mangenot S."/>
            <person name="Prigent-Combaret C."/>
            <person name="Normand P."/>
            <person name="Boyer M."/>
            <person name="Siguier P."/>
            <person name="Dessaux Y."/>
            <person name="Elmerich C."/>
            <person name="Condemine G."/>
            <person name="Krishnen G."/>
            <person name="Kennedy I."/>
            <person name="Paterson A.H."/>
            <person name="Gonzalez V."/>
            <person name="Mavingui P."/>
            <person name="Zhulin I.B."/>
        </authorList>
    </citation>
    <scope>NUCLEOTIDE SEQUENCE [LARGE SCALE GENOMIC DNA]</scope>
    <source>
        <strain evidence="2 3">Sp245</strain>
    </source>
</reference>
<protein>
    <submittedName>
        <fullName evidence="2">Glycosyl transferase family 2</fullName>
    </submittedName>
</protein>
<evidence type="ECO:0000259" key="1">
    <source>
        <dbReference type="Pfam" id="PF00535"/>
    </source>
</evidence>
<dbReference type="Proteomes" id="UP000007319">
    <property type="component" value="Plasmid AZOBR_p3"/>
</dbReference>
<dbReference type="EMBL" id="HE577330">
    <property type="protein sequence ID" value="CCD02280.1"/>
    <property type="molecule type" value="Genomic_DNA"/>
</dbReference>
<geneLocation type="plasmid" evidence="2 3">
    <name>AZOBR_p3</name>
</geneLocation>
<dbReference type="GO" id="GO:0016758">
    <property type="term" value="F:hexosyltransferase activity"/>
    <property type="evidence" value="ECO:0007669"/>
    <property type="project" value="UniProtKB-ARBA"/>
</dbReference>
<dbReference type="PANTHER" id="PTHR22916:SF3">
    <property type="entry name" value="UDP-GLCNAC:BETAGAL BETA-1,3-N-ACETYLGLUCOSAMINYLTRANSFERASE-LIKE PROTEIN 1"/>
    <property type="match status" value="1"/>
</dbReference>
<proteinExistence type="predicted"/>
<dbReference type="KEGG" id="abs:AZOBR_p310022"/>
<gene>
    <name evidence="2" type="ORF">AZOBR_p310022</name>
</gene>
<dbReference type="InterPro" id="IPR001173">
    <property type="entry name" value="Glyco_trans_2-like"/>
</dbReference>
<evidence type="ECO:0000313" key="2">
    <source>
        <dbReference type="EMBL" id="CCD02280.1"/>
    </source>
</evidence>
<keyword evidence="2" id="KW-0614">Plasmid</keyword>
<organism evidence="2 3">
    <name type="scientific">Azospirillum baldaniorum</name>
    <dbReference type="NCBI Taxonomy" id="1064539"/>
    <lineage>
        <taxon>Bacteria</taxon>
        <taxon>Pseudomonadati</taxon>
        <taxon>Pseudomonadota</taxon>
        <taxon>Alphaproteobacteria</taxon>
        <taxon>Rhodospirillales</taxon>
        <taxon>Azospirillaceae</taxon>
        <taxon>Azospirillum</taxon>
    </lineage>
</organism>
<keyword evidence="2" id="KW-0808">Transferase</keyword>
<dbReference type="InterPro" id="IPR029044">
    <property type="entry name" value="Nucleotide-diphossugar_trans"/>
</dbReference>
<keyword evidence="3" id="KW-1185">Reference proteome</keyword>
<feature type="domain" description="Glycosyltransferase 2-like" evidence="1">
    <location>
        <begin position="34"/>
        <end position="195"/>
    </location>
</feature>
<dbReference type="Gene3D" id="3.90.550.10">
    <property type="entry name" value="Spore Coat Polysaccharide Biosynthesis Protein SpsA, Chain A"/>
    <property type="match status" value="1"/>
</dbReference>
<name>A0A9P1JYS0_9PROT</name>
<accession>A0A9P1JYS0</accession>
<sequence length="337" mass="37395">MPPCQTVCLLLVIAVVGCILSFREVMMGSEPQISVIIPCYNAERTIGETLSSAAMQTLAAIEIIVIDDGSSDRSAEIVADFARADQRVVLHRQVNCGVSVARNRGIAQARAPIIAFLDSDDLWLPDALATHLDHFQENPELGVSFARVRFMDSNGNDTLASSTARVQGLAPQHLLYENPTSTTSTWVVRRAVFSAVGGFDETLSHAEDQEFLFRMMVLSSWKLAGLDRVLVRYRASVDGLSSDFSHMERGWRCLMDCARCYAPDLVAAHEARATAMMMRYLARRALRLQTGFGQAVHYMGRCFHADWRLAFAEPRRTFLTLAGVCVYPMIKALTLIK</sequence>
<dbReference type="PANTHER" id="PTHR22916">
    <property type="entry name" value="GLYCOSYLTRANSFERASE"/>
    <property type="match status" value="1"/>
</dbReference>
<dbReference type="Pfam" id="PF00535">
    <property type="entry name" value="Glycos_transf_2"/>
    <property type="match status" value="1"/>
</dbReference>
<dbReference type="AlphaFoldDB" id="A0A9P1JYS0"/>
<dbReference type="SUPFAM" id="SSF53448">
    <property type="entry name" value="Nucleotide-diphospho-sugar transferases"/>
    <property type="match status" value="1"/>
</dbReference>
<evidence type="ECO:0000313" key="3">
    <source>
        <dbReference type="Proteomes" id="UP000007319"/>
    </source>
</evidence>